<dbReference type="GO" id="GO:0003677">
    <property type="term" value="F:DNA binding"/>
    <property type="evidence" value="ECO:0007669"/>
    <property type="project" value="UniProtKB-KW"/>
</dbReference>
<organism evidence="17 18">
    <name type="scientific">Zymoseptoria brevis</name>
    <dbReference type="NCBI Taxonomy" id="1047168"/>
    <lineage>
        <taxon>Eukaryota</taxon>
        <taxon>Fungi</taxon>
        <taxon>Dikarya</taxon>
        <taxon>Ascomycota</taxon>
        <taxon>Pezizomycotina</taxon>
        <taxon>Dothideomycetes</taxon>
        <taxon>Dothideomycetidae</taxon>
        <taxon>Mycosphaerellales</taxon>
        <taxon>Mycosphaerellaceae</taxon>
        <taxon>Zymoseptoria</taxon>
    </lineage>
</organism>
<dbReference type="InterPro" id="IPR029060">
    <property type="entry name" value="PIN-like_dom_sf"/>
</dbReference>
<dbReference type="InterPro" id="IPR037315">
    <property type="entry name" value="EXO1_H3TH"/>
</dbReference>
<keyword evidence="12" id="KW-0234">DNA repair</keyword>
<dbReference type="Pfam" id="PF00867">
    <property type="entry name" value="XPG_I"/>
    <property type="match status" value="1"/>
</dbReference>
<evidence type="ECO:0000256" key="14">
    <source>
        <dbReference type="SAM" id="MobiDB-lite"/>
    </source>
</evidence>
<reference evidence="17 18" key="1">
    <citation type="submission" date="2015-03" db="EMBL/GenBank/DDBJ databases">
        <title>RNA-seq based gene annotation and comparative genomics of four Zymoseptoria species reveal species-specific pathogenicity related genes and transposable element activity.</title>
        <authorList>
            <person name="Grandaubert J."/>
            <person name="Bhattacharyya A."/>
            <person name="Stukenbrock E.H."/>
        </authorList>
    </citation>
    <scope>NUCLEOTIDE SEQUENCE [LARGE SCALE GENOMIC DNA]</scope>
    <source>
        <strain evidence="17 18">Zb18110</strain>
    </source>
</reference>
<evidence type="ECO:0000259" key="15">
    <source>
        <dbReference type="SMART" id="SM00484"/>
    </source>
</evidence>
<comment type="similarity">
    <text evidence="3">Belongs to the XPG/RAD2 endonuclease family. EXO1 subfamily.</text>
</comment>
<dbReference type="OrthoDB" id="26491at2759"/>
<feature type="region of interest" description="Disordered" evidence="14">
    <location>
        <begin position="380"/>
        <end position="451"/>
    </location>
</feature>
<keyword evidence="5" id="KW-0479">Metal-binding</keyword>
<feature type="domain" description="XPG-I" evidence="15">
    <location>
        <begin position="138"/>
        <end position="208"/>
    </location>
</feature>
<evidence type="ECO:0000256" key="6">
    <source>
        <dbReference type="ARBA" id="ARBA00022763"/>
    </source>
</evidence>
<evidence type="ECO:0000259" key="16">
    <source>
        <dbReference type="SMART" id="SM00485"/>
    </source>
</evidence>
<evidence type="ECO:0000256" key="5">
    <source>
        <dbReference type="ARBA" id="ARBA00022723"/>
    </source>
</evidence>
<keyword evidence="13" id="KW-0539">Nucleus</keyword>
<dbReference type="SUPFAM" id="SSF47807">
    <property type="entry name" value="5' to 3' exonuclease, C-terminal subdomain"/>
    <property type="match status" value="1"/>
</dbReference>
<dbReference type="CDD" id="cd09908">
    <property type="entry name" value="H3TH_EXO1"/>
    <property type="match status" value="1"/>
</dbReference>
<dbReference type="Pfam" id="PF00752">
    <property type="entry name" value="XPG_N"/>
    <property type="match status" value="1"/>
</dbReference>
<dbReference type="InterPro" id="IPR006084">
    <property type="entry name" value="XPG/Rad2"/>
</dbReference>
<evidence type="ECO:0000256" key="3">
    <source>
        <dbReference type="ARBA" id="ARBA00010563"/>
    </source>
</evidence>
<feature type="compositionally biased region" description="Polar residues" evidence="14">
    <location>
        <begin position="475"/>
        <end position="484"/>
    </location>
</feature>
<dbReference type="PANTHER" id="PTHR11081">
    <property type="entry name" value="FLAP ENDONUCLEASE FAMILY MEMBER"/>
    <property type="match status" value="1"/>
</dbReference>
<feature type="compositionally biased region" description="Polar residues" evidence="14">
    <location>
        <begin position="383"/>
        <end position="410"/>
    </location>
</feature>
<evidence type="ECO:0000256" key="12">
    <source>
        <dbReference type="ARBA" id="ARBA00023204"/>
    </source>
</evidence>
<evidence type="ECO:0000256" key="7">
    <source>
        <dbReference type="ARBA" id="ARBA00022801"/>
    </source>
</evidence>
<feature type="region of interest" description="Disordered" evidence="14">
    <location>
        <begin position="695"/>
        <end position="720"/>
    </location>
</feature>
<comment type="subcellular location">
    <subcellularLocation>
        <location evidence="2">Nucleus</location>
    </subcellularLocation>
</comment>
<keyword evidence="7" id="KW-0378">Hydrolase</keyword>
<proteinExistence type="inferred from homology"/>
<dbReference type="PROSITE" id="PS00841">
    <property type="entry name" value="XPG_1"/>
    <property type="match status" value="1"/>
</dbReference>
<evidence type="ECO:0000256" key="1">
    <source>
        <dbReference type="ARBA" id="ARBA00001946"/>
    </source>
</evidence>
<keyword evidence="11" id="KW-0238">DNA-binding</keyword>
<protein>
    <submittedName>
        <fullName evidence="17">Exonuclease like protein</fullName>
    </submittedName>
</protein>
<gene>
    <name evidence="17" type="ORF">TI39_contig392g00028</name>
</gene>
<evidence type="ECO:0000256" key="13">
    <source>
        <dbReference type="ARBA" id="ARBA00023242"/>
    </source>
</evidence>
<dbReference type="EMBL" id="LAFY01000384">
    <property type="protein sequence ID" value="KJX98759.1"/>
    <property type="molecule type" value="Genomic_DNA"/>
</dbReference>
<dbReference type="GO" id="GO:0005634">
    <property type="term" value="C:nucleus"/>
    <property type="evidence" value="ECO:0007669"/>
    <property type="project" value="UniProtKB-SubCell"/>
</dbReference>
<evidence type="ECO:0000256" key="9">
    <source>
        <dbReference type="ARBA" id="ARBA00022842"/>
    </source>
</evidence>
<dbReference type="Proteomes" id="UP000033647">
    <property type="component" value="Unassembled WGS sequence"/>
</dbReference>
<dbReference type="InterPro" id="IPR019974">
    <property type="entry name" value="XPG_CS"/>
</dbReference>
<evidence type="ECO:0000256" key="11">
    <source>
        <dbReference type="ARBA" id="ARBA00023125"/>
    </source>
</evidence>
<name>A0A0F4GMU7_9PEZI</name>
<dbReference type="STRING" id="1047168.A0A0F4GMU7"/>
<keyword evidence="18" id="KW-1185">Reference proteome</keyword>
<comment type="caution">
    <text evidence="17">The sequence shown here is derived from an EMBL/GenBank/DDBJ whole genome shotgun (WGS) entry which is preliminary data.</text>
</comment>
<keyword evidence="4" id="KW-0540">Nuclease</keyword>
<keyword evidence="8 17" id="KW-0269">Exonuclease</keyword>
<dbReference type="GO" id="GO:0006281">
    <property type="term" value="P:DNA repair"/>
    <property type="evidence" value="ECO:0007669"/>
    <property type="project" value="UniProtKB-KW"/>
</dbReference>
<sequence>MGIQGLLPLLKSIQKPTHLRNFAGQTLGVDAYGWLHRGTVACAIELAEGKSTRKHIDFALHRVRMLIHFGVTPYIVFDGDYLPSKSHTEKERAARRKKSKRVGLELLRMGRTSQAHLELQKAVDVTPVMARELIEELKRMDVPYVVAPFEADSQLAYLEQQGKISGVLSEDSDLLVFGVKCLLTKLDQYGECIMVNRADFTSCRDISLVGWADKEFRIMAMLSGCDYLPGIDKMGLKTAYRYVRKHKTVERIVQAVQFEGKMKVPPGYLEAFLNAERTFLHQWVFCSETRGLLNLTPLPSGVDAESMPYIGKNVDSRLAAGVACGDLDPNTKLPIVLPQRFPNRFQHPASRSTLIQTPDEKHGKPISEFFKARRTPLAELDPNSFTLSPSQQQTSESQRNASWSASQAPSSRVFGGRRASQIPVPSSAPQVTRRVATAPTPIARLTSPKRQRLCSDSSALAAVMNPVETAASRFFAQQPTQPSPSMRAKSNRSKKEEFDLWSDDSVAEAVAVATAAPESTQDLGISVAKKRKKLNVLADPIGSPADDSIGNISQESIFTTATPNSQASVTNETPDTSFAEFDSPQFLIKPATSMREKLSTMGYRGPAVSTKTLSRTKSTLPISTTFNEWEASNNVPVAKSRRESPAAPAVVFVPNSSPPLAELSFPSDVAEPDDNDTKDEEWLAIEQDVVHTSLGDSFKGSEDLLVPNSPENDSERKERRPAFSLSRFAFAG</sequence>
<dbReference type="InterPro" id="IPR036279">
    <property type="entry name" value="5-3_exonuclease_C_sf"/>
</dbReference>
<dbReference type="Gene3D" id="1.10.150.20">
    <property type="entry name" value="5' to 3' exonuclease, C-terminal subdomain"/>
    <property type="match status" value="1"/>
</dbReference>
<dbReference type="InterPro" id="IPR044752">
    <property type="entry name" value="PIN-like_EXO1"/>
</dbReference>
<dbReference type="GO" id="GO:0046872">
    <property type="term" value="F:metal ion binding"/>
    <property type="evidence" value="ECO:0007669"/>
    <property type="project" value="UniProtKB-KW"/>
</dbReference>
<dbReference type="InterPro" id="IPR006086">
    <property type="entry name" value="XPG-I_dom"/>
</dbReference>
<evidence type="ECO:0000256" key="8">
    <source>
        <dbReference type="ARBA" id="ARBA00022839"/>
    </source>
</evidence>
<dbReference type="GO" id="GO:0035312">
    <property type="term" value="F:5'-3' DNA exonuclease activity"/>
    <property type="evidence" value="ECO:0007669"/>
    <property type="project" value="InterPro"/>
</dbReference>
<dbReference type="InterPro" id="IPR008918">
    <property type="entry name" value="HhH2"/>
</dbReference>
<comment type="cofactor">
    <cofactor evidence="1">
        <name>Mg(2+)</name>
        <dbReference type="ChEBI" id="CHEBI:18420"/>
    </cofactor>
</comment>
<dbReference type="FunFam" id="3.40.50.1010:FF:000002">
    <property type="entry name" value="Exonuclease 1, putative"/>
    <property type="match status" value="1"/>
</dbReference>
<dbReference type="CDD" id="cd09857">
    <property type="entry name" value="PIN_EXO1"/>
    <property type="match status" value="1"/>
</dbReference>
<dbReference type="GO" id="GO:0017108">
    <property type="term" value="F:5'-flap endonuclease activity"/>
    <property type="evidence" value="ECO:0007669"/>
    <property type="project" value="TreeGrafter"/>
</dbReference>
<dbReference type="PRINTS" id="PR00853">
    <property type="entry name" value="XPGRADSUPER"/>
</dbReference>
<dbReference type="PANTHER" id="PTHR11081:SF65">
    <property type="entry name" value="DNA DAMAGE-INDUCIBLE PROTEIN DIN7-RELATED"/>
    <property type="match status" value="1"/>
</dbReference>
<evidence type="ECO:0000256" key="4">
    <source>
        <dbReference type="ARBA" id="ARBA00022722"/>
    </source>
</evidence>
<dbReference type="FunFam" id="1.10.150.20:FF:000011">
    <property type="entry name" value="exonuclease 1"/>
    <property type="match status" value="1"/>
</dbReference>
<keyword evidence="9" id="KW-0460">Magnesium</keyword>
<dbReference type="SMART" id="SM00279">
    <property type="entry name" value="HhH2"/>
    <property type="match status" value="1"/>
</dbReference>
<evidence type="ECO:0000313" key="18">
    <source>
        <dbReference type="Proteomes" id="UP000033647"/>
    </source>
</evidence>
<keyword evidence="10" id="KW-0267">Excision nuclease</keyword>
<accession>A0A0F4GMU7</accession>
<feature type="region of interest" description="Disordered" evidence="14">
    <location>
        <begin position="475"/>
        <end position="499"/>
    </location>
</feature>
<dbReference type="Gene3D" id="3.40.50.1010">
    <property type="entry name" value="5'-nuclease"/>
    <property type="match status" value="1"/>
</dbReference>
<feature type="domain" description="XPG N-terminal" evidence="16">
    <location>
        <begin position="1"/>
        <end position="99"/>
    </location>
</feature>
<dbReference type="AlphaFoldDB" id="A0A0F4GMU7"/>
<dbReference type="SMART" id="SM00484">
    <property type="entry name" value="XPGI"/>
    <property type="match status" value="1"/>
</dbReference>
<dbReference type="InterPro" id="IPR006085">
    <property type="entry name" value="XPG_DNA_repair_N"/>
</dbReference>
<dbReference type="SMART" id="SM00485">
    <property type="entry name" value="XPGN"/>
    <property type="match status" value="1"/>
</dbReference>
<dbReference type="SUPFAM" id="SSF88723">
    <property type="entry name" value="PIN domain-like"/>
    <property type="match status" value="1"/>
</dbReference>
<evidence type="ECO:0000256" key="10">
    <source>
        <dbReference type="ARBA" id="ARBA00022881"/>
    </source>
</evidence>
<keyword evidence="6" id="KW-0227">DNA damage</keyword>
<evidence type="ECO:0000256" key="2">
    <source>
        <dbReference type="ARBA" id="ARBA00004123"/>
    </source>
</evidence>
<evidence type="ECO:0000313" key="17">
    <source>
        <dbReference type="EMBL" id="KJX98759.1"/>
    </source>
</evidence>